<comment type="subcellular location">
    <subcellularLocation>
        <location evidence="1">Cell membrane</location>
        <topology evidence="1">Multi-pass membrane protein</topology>
    </subcellularLocation>
</comment>
<evidence type="ECO:0000256" key="5">
    <source>
        <dbReference type="ARBA" id="ARBA00022692"/>
    </source>
</evidence>
<evidence type="ECO:0000256" key="4">
    <source>
        <dbReference type="ARBA" id="ARBA00022679"/>
    </source>
</evidence>
<organism evidence="10 11">
    <name type="scientific">Flavobacterium franklandianum</name>
    <dbReference type="NCBI Taxonomy" id="2594430"/>
    <lineage>
        <taxon>Bacteria</taxon>
        <taxon>Pseudomonadati</taxon>
        <taxon>Bacteroidota</taxon>
        <taxon>Flavobacteriia</taxon>
        <taxon>Flavobacteriales</taxon>
        <taxon>Flavobacteriaceae</taxon>
        <taxon>Flavobacterium</taxon>
    </lineage>
</organism>
<keyword evidence="6 8" id="KW-1133">Transmembrane helix</keyword>
<evidence type="ECO:0000256" key="1">
    <source>
        <dbReference type="ARBA" id="ARBA00004651"/>
    </source>
</evidence>
<evidence type="ECO:0000256" key="3">
    <source>
        <dbReference type="ARBA" id="ARBA00022676"/>
    </source>
</evidence>
<dbReference type="GO" id="GO:0009103">
    <property type="term" value="P:lipopolysaccharide biosynthetic process"/>
    <property type="evidence" value="ECO:0007669"/>
    <property type="project" value="UniProtKB-ARBA"/>
</dbReference>
<feature type="transmembrane region" description="Helical" evidence="8">
    <location>
        <begin position="394"/>
        <end position="413"/>
    </location>
</feature>
<gene>
    <name evidence="10" type="ORF">FNW17_12690</name>
</gene>
<feature type="transmembrane region" description="Helical" evidence="8">
    <location>
        <begin position="12"/>
        <end position="32"/>
    </location>
</feature>
<comment type="caution">
    <text evidence="10">The sequence shown here is derived from an EMBL/GenBank/DDBJ whole genome shotgun (WGS) entry which is preliminary data.</text>
</comment>
<feature type="transmembrane region" description="Helical" evidence="8">
    <location>
        <begin position="313"/>
        <end position="331"/>
    </location>
</feature>
<keyword evidence="3" id="KW-0328">Glycosyltransferase</keyword>
<dbReference type="PANTHER" id="PTHR33908">
    <property type="entry name" value="MANNOSYLTRANSFERASE YKCB-RELATED"/>
    <property type="match status" value="1"/>
</dbReference>
<evidence type="ECO:0000259" key="9">
    <source>
        <dbReference type="Pfam" id="PF13231"/>
    </source>
</evidence>
<dbReference type="GO" id="GO:0010041">
    <property type="term" value="P:response to iron(III) ion"/>
    <property type="evidence" value="ECO:0007669"/>
    <property type="project" value="TreeGrafter"/>
</dbReference>
<feature type="transmembrane region" description="Helical" evidence="8">
    <location>
        <begin position="368"/>
        <end position="388"/>
    </location>
</feature>
<sequence length="560" mass="64608">MSMNTFLSKRDYIPLYILLAVVYLSGLWIPLMENDSAQHATMAMRMFLENDFLNIYKGGQDYLDKPHMHFWLAALSFKLFGISQWSYRIPALLFTLLGAYSTNRLAKEFYGYKASHIASLVFLSAQAIILSNHDVRTDAVLTGATIFGVWQLVLYVNHNKLINAVLGAIGVAIAFSCKGQLGVFVPAICILSYLAYNKKWKAIWSWKTIITILTFVLAIAPVLYAYYVQFDLHPEKIIQGQSNISGIRFILWDQSFNRLTASGFTETSPDYFFFFHTLLWAFLPWSVMVYLALFSRIKLFIVSKFKFQSGIEALTSIGVLAIMIVISFSKFKLPHYLNSLLPILSVLVAGYVISLYENNKLKTLKTVLNIQYFTLSLGCGFVLFIIFWSFPIPHFAFILCDLLLLIGLGYIIFSKTNSAKKMILISVYFMIVINFCLNTQFYPKILQYQAGNNAALLLEKEHINPKDVYRIEGDKNSWSLDFYTKQTTPKITINKIPKYLKKGQWLFVYEDQMKELKENKIQWSKEFMIDHYRITRLNLKFLNPNTRNANLEKAFLLQLK</sequence>
<feature type="transmembrane region" description="Helical" evidence="8">
    <location>
        <begin position="114"/>
        <end position="132"/>
    </location>
</feature>
<keyword evidence="11" id="KW-1185">Reference proteome</keyword>
<proteinExistence type="predicted"/>
<feature type="transmembrane region" description="Helical" evidence="8">
    <location>
        <begin position="271"/>
        <end position="293"/>
    </location>
</feature>
<keyword evidence="7 8" id="KW-0472">Membrane</keyword>
<name>A0A553C819_9FLAO</name>
<dbReference type="InterPro" id="IPR050297">
    <property type="entry name" value="LipidA_mod_glycosyltrf_83"/>
</dbReference>
<evidence type="ECO:0000256" key="6">
    <source>
        <dbReference type="ARBA" id="ARBA00022989"/>
    </source>
</evidence>
<feature type="domain" description="Glycosyltransferase RgtA/B/C/D-like" evidence="9">
    <location>
        <begin position="64"/>
        <end position="224"/>
    </location>
</feature>
<feature type="transmembrane region" description="Helical" evidence="8">
    <location>
        <begin position="208"/>
        <end position="227"/>
    </location>
</feature>
<evidence type="ECO:0000256" key="2">
    <source>
        <dbReference type="ARBA" id="ARBA00022475"/>
    </source>
</evidence>
<dbReference type="PANTHER" id="PTHR33908:SF3">
    <property type="entry name" value="UNDECAPRENYL PHOSPHATE-ALPHA-4-AMINO-4-DEOXY-L-ARABINOSE ARABINOSYL TRANSFERASE"/>
    <property type="match status" value="1"/>
</dbReference>
<dbReference type="InterPro" id="IPR038731">
    <property type="entry name" value="RgtA/B/C-like"/>
</dbReference>
<evidence type="ECO:0000313" key="10">
    <source>
        <dbReference type="EMBL" id="TRX16613.1"/>
    </source>
</evidence>
<feature type="transmembrane region" description="Helical" evidence="8">
    <location>
        <begin position="164"/>
        <end position="196"/>
    </location>
</feature>
<feature type="transmembrane region" description="Helical" evidence="8">
    <location>
        <begin position="422"/>
        <end position="442"/>
    </location>
</feature>
<keyword evidence="4 10" id="KW-0808">Transferase</keyword>
<accession>A0A553C819</accession>
<dbReference type="OrthoDB" id="9178203at2"/>
<dbReference type="GO" id="GO:0016763">
    <property type="term" value="F:pentosyltransferase activity"/>
    <property type="evidence" value="ECO:0007669"/>
    <property type="project" value="TreeGrafter"/>
</dbReference>
<keyword evidence="5 8" id="KW-0812">Transmembrane</keyword>
<evidence type="ECO:0000313" key="11">
    <source>
        <dbReference type="Proteomes" id="UP000318585"/>
    </source>
</evidence>
<keyword evidence="2" id="KW-1003">Cell membrane</keyword>
<feature type="transmembrane region" description="Helical" evidence="8">
    <location>
        <begin position="139"/>
        <end position="158"/>
    </location>
</feature>
<feature type="transmembrane region" description="Helical" evidence="8">
    <location>
        <begin position="337"/>
        <end position="356"/>
    </location>
</feature>
<evidence type="ECO:0000256" key="8">
    <source>
        <dbReference type="SAM" id="Phobius"/>
    </source>
</evidence>
<dbReference type="EMBL" id="VJZR01000012">
    <property type="protein sequence ID" value="TRX16613.1"/>
    <property type="molecule type" value="Genomic_DNA"/>
</dbReference>
<dbReference type="Proteomes" id="UP000318585">
    <property type="component" value="Unassembled WGS sequence"/>
</dbReference>
<dbReference type="AlphaFoldDB" id="A0A553C819"/>
<protein>
    <submittedName>
        <fullName evidence="10">Glycosyltransferase family 39 protein</fullName>
    </submittedName>
</protein>
<evidence type="ECO:0000256" key="7">
    <source>
        <dbReference type="ARBA" id="ARBA00023136"/>
    </source>
</evidence>
<dbReference type="Pfam" id="PF13231">
    <property type="entry name" value="PMT_2"/>
    <property type="match status" value="1"/>
</dbReference>
<dbReference type="GO" id="GO:0005886">
    <property type="term" value="C:plasma membrane"/>
    <property type="evidence" value="ECO:0007669"/>
    <property type="project" value="UniProtKB-SubCell"/>
</dbReference>
<reference evidence="10 11" key="1">
    <citation type="submission" date="2019-07" db="EMBL/GenBank/DDBJ databases">
        <title>Novel species of Flavobacterium.</title>
        <authorList>
            <person name="Liu Q."/>
            <person name="Xin Y.-H."/>
        </authorList>
    </citation>
    <scope>NUCLEOTIDE SEQUENCE [LARGE SCALE GENOMIC DNA]</scope>
    <source>
        <strain evidence="10 11">LB3P56</strain>
    </source>
</reference>